<evidence type="ECO:0000313" key="2">
    <source>
        <dbReference type="EMBL" id="UYC79369.1"/>
    </source>
</evidence>
<proteinExistence type="predicted"/>
<organism evidence="2 3">
    <name type="scientific">Curtobacterium poinsettiae</name>
    <dbReference type="NCBI Taxonomy" id="159612"/>
    <lineage>
        <taxon>Bacteria</taxon>
        <taxon>Bacillati</taxon>
        <taxon>Actinomycetota</taxon>
        <taxon>Actinomycetes</taxon>
        <taxon>Micrococcales</taxon>
        <taxon>Microbacteriaceae</taxon>
        <taxon>Curtobacterium</taxon>
    </lineage>
</organism>
<accession>A0A9Q9T245</accession>
<sequence length="126" mass="13430">MLEDWASRPSPWRSRASTADLVVTVSLFVATALAGIAAVLIGWVFAGLSQYSCDWETSTRPCSPWVAWLPSLVESIVLVVVFVGGAVVAARVRRTRSQGWAVAVSTATVMAIVVSVTWVVVAEHTG</sequence>
<reference evidence="2" key="1">
    <citation type="submission" date="2022-09" db="EMBL/GenBank/DDBJ databases">
        <title>Taxonomy of Curtobacterium flaccumfaciens.</title>
        <authorList>
            <person name="Osdaghi E."/>
            <person name="Taghavi S.M."/>
            <person name="Hamidizade M."/>
            <person name="Abachi H."/>
            <person name="Fazliarab A."/>
            <person name="Baeyen S."/>
            <person name="Portier P."/>
            <person name="Van Vaerenbergh J."/>
            <person name="Jacques M.-A."/>
        </authorList>
    </citation>
    <scope>NUCLEOTIDE SEQUENCE</scope>
    <source>
        <strain evidence="2">AGQB46</strain>
    </source>
</reference>
<feature type="transmembrane region" description="Helical" evidence="1">
    <location>
        <begin position="21"/>
        <end position="45"/>
    </location>
</feature>
<name>A0A9Q9T245_9MICO</name>
<dbReference type="AlphaFoldDB" id="A0A9Q9T245"/>
<dbReference type="EMBL" id="CP106879">
    <property type="protein sequence ID" value="UYC79369.1"/>
    <property type="molecule type" value="Genomic_DNA"/>
</dbReference>
<feature type="transmembrane region" description="Helical" evidence="1">
    <location>
        <begin position="65"/>
        <end position="88"/>
    </location>
</feature>
<dbReference type="KEGG" id="cpoi:OE229_09390"/>
<evidence type="ECO:0000313" key="3">
    <source>
        <dbReference type="Proteomes" id="UP001062223"/>
    </source>
</evidence>
<keyword evidence="1" id="KW-1133">Transmembrane helix</keyword>
<dbReference type="Proteomes" id="UP001062223">
    <property type="component" value="Chromosome"/>
</dbReference>
<evidence type="ECO:0000256" key="1">
    <source>
        <dbReference type="SAM" id="Phobius"/>
    </source>
</evidence>
<dbReference type="RefSeq" id="WP_262137628.1">
    <property type="nucleotide sequence ID" value="NZ_CP106879.1"/>
</dbReference>
<feature type="transmembrane region" description="Helical" evidence="1">
    <location>
        <begin position="100"/>
        <end position="121"/>
    </location>
</feature>
<gene>
    <name evidence="2" type="ORF">OE229_09390</name>
</gene>
<protein>
    <submittedName>
        <fullName evidence="2">Uncharacterized protein</fullName>
    </submittedName>
</protein>
<keyword evidence="1" id="KW-0472">Membrane</keyword>
<keyword evidence="1" id="KW-0812">Transmembrane</keyword>